<reference evidence="5" key="1">
    <citation type="submission" date="2016-07" db="EMBL/GenBank/DDBJ databases">
        <authorList>
            <person name="Florea S."/>
            <person name="Webb J.S."/>
            <person name="Jaromczyk J."/>
            <person name="Schardl C.L."/>
        </authorList>
    </citation>
    <scope>NUCLEOTIDE SEQUENCE [LARGE SCALE GENOMIC DNA]</scope>
    <source>
        <strain evidence="5">IPBSL-7</strain>
    </source>
</reference>
<evidence type="ECO:0000256" key="2">
    <source>
        <dbReference type="SAM" id="Phobius"/>
    </source>
</evidence>
<dbReference type="InterPro" id="IPR018649">
    <property type="entry name" value="SHOCT"/>
</dbReference>
<feature type="transmembrane region" description="Helical" evidence="2">
    <location>
        <begin position="12"/>
        <end position="33"/>
    </location>
</feature>
<evidence type="ECO:0000313" key="4">
    <source>
        <dbReference type="EMBL" id="OCL37169.1"/>
    </source>
</evidence>
<feature type="domain" description="SHOCT" evidence="3">
    <location>
        <begin position="60"/>
        <end position="82"/>
    </location>
</feature>
<dbReference type="Pfam" id="PF09851">
    <property type="entry name" value="SHOCT"/>
    <property type="match status" value="1"/>
</dbReference>
<comment type="caution">
    <text evidence="4">The sequence shown here is derived from an EMBL/GenBank/DDBJ whole genome shotgun (WGS) entry which is preliminary data.</text>
</comment>
<keyword evidence="5" id="KW-1185">Reference proteome</keyword>
<organism evidence="4 5">
    <name type="scientific">Tessaracoccus lapidicaptus</name>
    <dbReference type="NCBI Taxonomy" id="1427523"/>
    <lineage>
        <taxon>Bacteria</taxon>
        <taxon>Bacillati</taxon>
        <taxon>Actinomycetota</taxon>
        <taxon>Actinomycetes</taxon>
        <taxon>Propionibacteriales</taxon>
        <taxon>Propionibacteriaceae</taxon>
        <taxon>Tessaracoccus</taxon>
    </lineage>
</organism>
<protein>
    <recommendedName>
        <fullName evidence="3">SHOCT domain-containing protein</fullName>
    </recommendedName>
</protein>
<sequence length="87" mass="9329">MGGWGMGGGWGLLFGVLLLAGLVLLIVLLVRALSGGVRQDRNPPPPSGSSGPESGPVRARQILQERYARGEIDTEEYQERLRNLGES</sequence>
<gene>
    <name evidence="4" type="ORF">BCR15_11430</name>
</gene>
<proteinExistence type="predicted"/>
<evidence type="ECO:0000313" key="5">
    <source>
        <dbReference type="Proteomes" id="UP000093501"/>
    </source>
</evidence>
<keyword evidence="2" id="KW-1133">Transmembrane helix</keyword>
<dbReference type="Proteomes" id="UP000093501">
    <property type="component" value="Unassembled WGS sequence"/>
</dbReference>
<feature type="region of interest" description="Disordered" evidence="1">
    <location>
        <begin position="36"/>
        <end position="59"/>
    </location>
</feature>
<evidence type="ECO:0000259" key="3">
    <source>
        <dbReference type="Pfam" id="PF09851"/>
    </source>
</evidence>
<keyword evidence="2" id="KW-0472">Membrane</keyword>
<keyword evidence="2" id="KW-0812">Transmembrane</keyword>
<dbReference type="AlphaFoldDB" id="A0A1C0ASB1"/>
<accession>A0A1C0ASB1</accession>
<evidence type="ECO:0000256" key="1">
    <source>
        <dbReference type="SAM" id="MobiDB-lite"/>
    </source>
</evidence>
<dbReference type="EMBL" id="MBQD01000002">
    <property type="protein sequence ID" value="OCL37169.1"/>
    <property type="molecule type" value="Genomic_DNA"/>
</dbReference>
<name>A0A1C0ASB1_9ACTN</name>